<dbReference type="InterPro" id="IPR004413">
    <property type="entry name" value="GatB"/>
</dbReference>
<comment type="subunit">
    <text evidence="2 10">Heterotrimer of A, B and C subunits.</text>
</comment>
<dbReference type="GO" id="GO:0050567">
    <property type="term" value="F:glutaminyl-tRNA synthase (glutamine-hydrolyzing) activity"/>
    <property type="evidence" value="ECO:0007669"/>
    <property type="project" value="UniProtKB-UniRule"/>
</dbReference>
<evidence type="ECO:0000256" key="4">
    <source>
        <dbReference type="ARBA" id="ARBA00022741"/>
    </source>
</evidence>
<proteinExistence type="inferred from homology"/>
<keyword evidence="3 10" id="KW-0436">Ligase</keyword>
<dbReference type="InterPro" id="IPR003789">
    <property type="entry name" value="Asn/Gln_tRNA_amidoTrase-B-like"/>
</dbReference>
<dbReference type="Proteomes" id="UP000228949">
    <property type="component" value="Unassembled WGS sequence"/>
</dbReference>
<evidence type="ECO:0000256" key="1">
    <source>
        <dbReference type="ARBA" id="ARBA00005306"/>
    </source>
</evidence>
<dbReference type="GO" id="GO:0016740">
    <property type="term" value="F:transferase activity"/>
    <property type="evidence" value="ECO:0007669"/>
    <property type="project" value="UniProtKB-KW"/>
</dbReference>
<comment type="similarity">
    <text evidence="1 10">Belongs to the GatB/GatE family. GatB subfamily.</text>
</comment>
<dbReference type="InterPro" id="IPR023168">
    <property type="entry name" value="GatB_Yqey_C_2"/>
</dbReference>
<dbReference type="Gene3D" id="1.10.10.410">
    <property type="match status" value="1"/>
</dbReference>
<gene>
    <name evidence="10" type="primary">gatB</name>
    <name evidence="12" type="ORF">COS61_02390</name>
</gene>
<dbReference type="NCBIfam" id="NF004012">
    <property type="entry name" value="PRK05477.1-2"/>
    <property type="match status" value="1"/>
</dbReference>
<dbReference type="InterPro" id="IPR014746">
    <property type="entry name" value="Gln_synth/guanido_kin_cat_dom"/>
</dbReference>
<dbReference type="EMBL" id="PEVJ01000058">
    <property type="protein sequence ID" value="PIU98255.1"/>
    <property type="molecule type" value="Genomic_DNA"/>
</dbReference>
<organism evidence="12 13">
    <name type="scientific">Candidatus Wolfebacteria bacterium CG03_land_8_20_14_0_80_40_12</name>
    <dbReference type="NCBI Taxonomy" id="1975069"/>
    <lineage>
        <taxon>Bacteria</taxon>
        <taxon>Candidatus Wolfeibacteriota</taxon>
    </lineage>
</organism>
<comment type="catalytic activity">
    <reaction evidence="8 10">
        <text>L-aspartyl-tRNA(Asn) + L-glutamine + ATP + H2O = L-asparaginyl-tRNA(Asn) + L-glutamate + ADP + phosphate + 2 H(+)</text>
        <dbReference type="Rhea" id="RHEA:14513"/>
        <dbReference type="Rhea" id="RHEA-COMP:9674"/>
        <dbReference type="Rhea" id="RHEA-COMP:9677"/>
        <dbReference type="ChEBI" id="CHEBI:15377"/>
        <dbReference type="ChEBI" id="CHEBI:15378"/>
        <dbReference type="ChEBI" id="CHEBI:29985"/>
        <dbReference type="ChEBI" id="CHEBI:30616"/>
        <dbReference type="ChEBI" id="CHEBI:43474"/>
        <dbReference type="ChEBI" id="CHEBI:58359"/>
        <dbReference type="ChEBI" id="CHEBI:78515"/>
        <dbReference type="ChEBI" id="CHEBI:78516"/>
        <dbReference type="ChEBI" id="CHEBI:456216"/>
    </reaction>
</comment>
<evidence type="ECO:0000256" key="5">
    <source>
        <dbReference type="ARBA" id="ARBA00022840"/>
    </source>
</evidence>
<dbReference type="HAMAP" id="MF_00121">
    <property type="entry name" value="GatB"/>
    <property type="match status" value="1"/>
</dbReference>
<dbReference type="SUPFAM" id="SSF89095">
    <property type="entry name" value="GatB/YqeY motif"/>
    <property type="match status" value="1"/>
</dbReference>
<evidence type="ECO:0000256" key="10">
    <source>
        <dbReference type="HAMAP-Rule" id="MF_00121"/>
    </source>
</evidence>
<dbReference type="InterPro" id="IPR018027">
    <property type="entry name" value="Asn/Gln_amidotransferase"/>
</dbReference>
<dbReference type="AlphaFoldDB" id="A0A2M7B599"/>
<comment type="catalytic activity">
    <reaction evidence="9 10">
        <text>L-glutamyl-tRNA(Gln) + L-glutamine + ATP + H2O = L-glutaminyl-tRNA(Gln) + L-glutamate + ADP + phosphate + H(+)</text>
        <dbReference type="Rhea" id="RHEA:17521"/>
        <dbReference type="Rhea" id="RHEA-COMP:9681"/>
        <dbReference type="Rhea" id="RHEA-COMP:9684"/>
        <dbReference type="ChEBI" id="CHEBI:15377"/>
        <dbReference type="ChEBI" id="CHEBI:15378"/>
        <dbReference type="ChEBI" id="CHEBI:29985"/>
        <dbReference type="ChEBI" id="CHEBI:30616"/>
        <dbReference type="ChEBI" id="CHEBI:43474"/>
        <dbReference type="ChEBI" id="CHEBI:58359"/>
        <dbReference type="ChEBI" id="CHEBI:78520"/>
        <dbReference type="ChEBI" id="CHEBI:78521"/>
        <dbReference type="ChEBI" id="CHEBI:456216"/>
    </reaction>
</comment>
<evidence type="ECO:0000256" key="3">
    <source>
        <dbReference type="ARBA" id="ARBA00022598"/>
    </source>
</evidence>
<evidence type="ECO:0000256" key="2">
    <source>
        <dbReference type="ARBA" id="ARBA00011123"/>
    </source>
</evidence>
<feature type="domain" description="Asn/Gln amidotransferase" evidence="11">
    <location>
        <begin position="344"/>
        <end position="494"/>
    </location>
</feature>
<dbReference type="InterPro" id="IPR017959">
    <property type="entry name" value="Asn/Gln-tRNA_amidoTrfase_suB/E"/>
</dbReference>
<keyword evidence="6 10" id="KW-0648">Protein biosynthesis</keyword>
<dbReference type="InterPro" id="IPR017958">
    <property type="entry name" value="Gln-tRNA_amidoTrfase_suB_CS"/>
</dbReference>
<dbReference type="SUPFAM" id="SSF55931">
    <property type="entry name" value="Glutamine synthetase/guanido kinase"/>
    <property type="match status" value="1"/>
</dbReference>
<dbReference type="NCBIfam" id="NF004014">
    <property type="entry name" value="PRK05477.1-4"/>
    <property type="match status" value="1"/>
</dbReference>
<reference evidence="13" key="1">
    <citation type="submission" date="2017-09" db="EMBL/GenBank/DDBJ databases">
        <title>Depth-based differentiation of microbial function through sediment-hosted aquifers and enrichment of novel symbionts in the deep terrestrial subsurface.</title>
        <authorList>
            <person name="Probst A.J."/>
            <person name="Ladd B."/>
            <person name="Jarett J.K."/>
            <person name="Geller-Mcgrath D.E."/>
            <person name="Sieber C.M.K."/>
            <person name="Emerson J.B."/>
            <person name="Anantharaman K."/>
            <person name="Thomas B.C."/>
            <person name="Malmstrom R."/>
            <person name="Stieglmeier M."/>
            <person name="Klingl A."/>
            <person name="Woyke T."/>
            <person name="Ryan C.M."/>
            <person name="Banfield J.F."/>
        </authorList>
    </citation>
    <scope>NUCLEOTIDE SEQUENCE [LARGE SCALE GENOMIC DNA]</scope>
</reference>
<comment type="caution">
    <text evidence="12">The sequence shown here is derived from an EMBL/GenBank/DDBJ whole genome shotgun (WGS) entry which is preliminary data.</text>
</comment>
<evidence type="ECO:0000313" key="12">
    <source>
        <dbReference type="EMBL" id="PIU98255.1"/>
    </source>
</evidence>
<dbReference type="GO" id="GO:0070681">
    <property type="term" value="P:glutaminyl-tRNAGln biosynthesis via transamidation"/>
    <property type="evidence" value="ECO:0007669"/>
    <property type="project" value="TreeGrafter"/>
</dbReference>
<keyword evidence="12" id="KW-0808">Transferase</keyword>
<dbReference type="GO" id="GO:0005524">
    <property type="term" value="F:ATP binding"/>
    <property type="evidence" value="ECO:0007669"/>
    <property type="project" value="UniProtKB-KW"/>
</dbReference>
<dbReference type="PANTHER" id="PTHR11659:SF0">
    <property type="entry name" value="GLUTAMYL-TRNA(GLN) AMIDOTRANSFERASE SUBUNIT B, MITOCHONDRIAL"/>
    <property type="match status" value="1"/>
</dbReference>
<sequence>MSNYIPTIGLEIHVELKTKTKMFCGCLNDPDEKYPNINVCPICLGHPGTLPTINKKAVEAVLKLGLALNSEIPKTSKFDRKNYFYPDLPKGYQISQYDQPLVVGGKLNGVKLRRIHLEEDAARLIHSTQLPSSLVDFNRAGMPLMELVTEPDIKRAKEAVTFAKELRLILRYLDISKADMEKGQMRVEANISLSDQRQTIRDKRQETRKKELGTRVEIKNLNSFRAVEEAVNYEIKRQAEILDRGEKIKQETRGWDDIRKKTTPQRFKEESRDYRYFPEPDLPPMDLTSPAGEFNLEELKISIPELPSEKRARFEKEYGLLANQAEILIEDRGFARYFEDSVSELLEEIKEESEERKAINLLFNYLSSDIRGLMSEQKITIKDLNITPENFADLIVLINKGEISSRLAKDLLKEMFVTGLDPRQIIQEKGLKQISDEEIIEKAAREAINENPRAASDYKKGKENALQFLIGQTMAKLKGRAGPEALKLAIKNILDKI</sequence>
<evidence type="ECO:0000259" key="11">
    <source>
        <dbReference type="SMART" id="SM00845"/>
    </source>
</evidence>
<name>A0A2M7B599_9BACT</name>
<dbReference type="PANTHER" id="PTHR11659">
    <property type="entry name" value="GLUTAMYL-TRNA GLN AMIDOTRANSFERASE SUBUNIT B MITOCHONDRIAL AND PROKARYOTIC PET112-RELATED"/>
    <property type="match status" value="1"/>
</dbReference>
<dbReference type="NCBIfam" id="TIGR00133">
    <property type="entry name" value="gatB"/>
    <property type="match status" value="1"/>
</dbReference>
<dbReference type="Gene3D" id="1.10.150.380">
    <property type="entry name" value="GatB domain, N-terminal subdomain"/>
    <property type="match status" value="1"/>
</dbReference>
<keyword evidence="5 10" id="KW-0067">ATP-binding</keyword>
<evidence type="ECO:0000256" key="9">
    <source>
        <dbReference type="ARBA" id="ARBA00047913"/>
    </source>
</evidence>
<dbReference type="InterPro" id="IPR006075">
    <property type="entry name" value="Asn/Gln-tRNA_Trfase_suB/E_cat"/>
</dbReference>
<dbReference type="GO" id="GO:0050566">
    <property type="term" value="F:asparaginyl-tRNA synthase (glutamine-hydrolyzing) activity"/>
    <property type="evidence" value="ECO:0007669"/>
    <property type="project" value="RHEA"/>
</dbReference>
<keyword evidence="4 10" id="KW-0547">Nucleotide-binding</keyword>
<evidence type="ECO:0000256" key="7">
    <source>
        <dbReference type="ARBA" id="ARBA00024799"/>
    </source>
</evidence>
<evidence type="ECO:0000256" key="6">
    <source>
        <dbReference type="ARBA" id="ARBA00022917"/>
    </source>
</evidence>
<dbReference type="EC" id="6.3.5.-" evidence="10"/>
<evidence type="ECO:0000313" key="13">
    <source>
        <dbReference type="Proteomes" id="UP000228949"/>
    </source>
</evidence>
<protein>
    <recommendedName>
        <fullName evidence="10">Aspartyl/glutamyl-tRNA(Asn/Gln) amidotransferase subunit B</fullName>
        <shortName evidence="10">Asp/Glu-ADT subunit B</shortName>
        <ecNumber evidence="10">6.3.5.-</ecNumber>
    </recommendedName>
</protein>
<comment type="function">
    <text evidence="7 10">Allows the formation of correctly charged Asn-tRNA(Asn) or Gln-tRNA(Gln) through the transamidation of misacylated Asp-tRNA(Asn) or Glu-tRNA(Gln) in organisms which lack either or both of asparaginyl-tRNA or glutaminyl-tRNA synthetases. The reaction takes place in the presence of glutamine and ATP through an activated phospho-Asp-tRNA(Asn) or phospho-Glu-tRNA(Gln).</text>
</comment>
<accession>A0A2M7B599</accession>
<dbReference type="SMART" id="SM00845">
    <property type="entry name" value="GatB_Yqey"/>
    <property type="match status" value="1"/>
</dbReference>
<dbReference type="Pfam" id="PF02637">
    <property type="entry name" value="GatB_Yqey"/>
    <property type="match status" value="1"/>
</dbReference>
<dbReference type="InterPro" id="IPR042114">
    <property type="entry name" value="GatB_C_1"/>
</dbReference>
<dbReference type="PROSITE" id="PS01234">
    <property type="entry name" value="GATB"/>
    <property type="match status" value="1"/>
</dbReference>
<dbReference type="Pfam" id="PF02934">
    <property type="entry name" value="GatB_N"/>
    <property type="match status" value="1"/>
</dbReference>
<evidence type="ECO:0000256" key="8">
    <source>
        <dbReference type="ARBA" id="ARBA00047380"/>
    </source>
</evidence>
<dbReference type="GO" id="GO:0006412">
    <property type="term" value="P:translation"/>
    <property type="evidence" value="ECO:0007669"/>
    <property type="project" value="UniProtKB-UniRule"/>
</dbReference>